<reference evidence="3 4" key="1">
    <citation type="journal article" date="2013" name="Genome Announc.">
        <title>Draft Genome Sequence of Cesiribacter andamanensis Strain AMV16T, Isolated from a Soil Sample from a Mud Volcano in the Andaman Islands, India.</title>
        <authorList>
            <person name="Shivaji S."/>
            <person name="Ara S."/>
            <person name="Begum Z."/>
            <person name="Srinivas T.N."/>
            <person name="Singh A."/>
            <person name="Kumar Pinnaka A."/>
        </authorList>
    </citation>
    <scope>NUCLEOTIDE SEQUENCE [LARGE SCALE GENOMIC DNA]</scope>
    <source>
        <strain evidence="3 4">AMV16</strain>
    </source>
</reference>
<feature type="transmembrane region" description="Helical" evidence="1">
    <location>
        <begin position="6"/>
        <end position="24"/>
    </location>
</feature>
<keyword evidence="1" id="KW-1133">Transmembrane helix</keyword>
<proteinExistence type="predicted"/>
<dbReference type="Pfam" id="PF07584">
    <property type="entry name" value="BatA"/>
    <property type="match status" value="1"/>
</dbReference>
<organism evidence="3 4">
    <name type="scientific">Cesiribacter andamanensis AMV16</name>
    <dbReference type="NCBI Taxonomy" id="1279009"/>
    <lineage>
        <taxon>Bacteria</taxon>
        <taxon>Pseudomonadati</taxon>
        <taxon>Bacteroidota</taxon>
        <taxon>Cytophagia</taxon>
        <taxon>Cytophagales</taxon>
        <taxon>Cesiribacteraceae</taxon>
        <taxon>Cesiribacter</taxon>
    </lineage>
</organism>
<accession>M7N7J5</accession>
<dbReference type="PANTHER" id="PTHR37464:SF1">
    <property type="entry name" value="BLL2463 PROTEIN"/>
    <property type="match status" value="1"/>
</dbReference>
<name>M7N7J5_9BACT</name>
<keyword evidence="1" id="KW-0812">Transmembrane</keyword>
<feature type="domain" description="Aerotolerance regulator N-terminal" evidence="2">
    <location>
        <begin position="1"/>
        <end position="76"/>
    </location>
</feature>
<dbReference type="PATRIC" id="fig|1279009.4.peg.338"/>
<dbReference type="InterPro" id="IPR011933">
    <property type="entry name" value="Double_TM_dom"/>
</dbReference>
<evidence type="ECO:0000256" key="1">
    <source>
        <dbReference type="SAM" id="Phobius"/>
    </source>
</evidence>
<dbReference type="InterPro" id="IPR024163">
    <property type="entry name" value="Aerotolerance_reg_N"/>
</dbReference>
<dbReference type="EMBL" id="AODQ01000004">
    <property type="protein sequence ID" value="EMR04578.1"/>
    <property type="molecule type" value="Genomic_DNA"/>
</dbReference>
<feature type="transmembrane region" description="Helical" evidence="1">
    <location>
        <begin position="56"/>
        <end position="78"/>
    </location>
</feature>
<dbReference type="STRING" id="1279009.ADICEAN_00336"/>
<sequence length="666" mass="75138">MNLLAPGFLYALAALAIPIIIHLFQFRRVRRVFFSNTRFLEQVKQMSQKKRQLKHLLVLLCRLAFLFFLVLTFARPYIPGPHQADARRVDIYLDNSYSMTNEVEEGVSAFDVAITYANAILGAYPQGTRFRLVTNGFEAGEQYYYTPEVIRDKLTELQLSGRGRTLEEIIDRLQILPAEDRSEQREIFLLSDMQRNSWSADISPIASDSTNRYFLVPLAYQQHKNLYIDSVYLEKPYYLPGTNNTLVARVVNTGSATEEVPLKLAINDRQMASTTISVPAKGKQEVKFPLNFSIDRLSQARLELVDYPVNFDNEFYFALRKGDPVHVLELTEQAGTGPVNRVFSDTTLFRIRSREASNFTFSELGWADLVVVNALQQAGSALASALQQYVEEGGSLLYIPHAQAQESVIAGIASRLAVQTTQAENSIRLAAPDMNNPFFEGVFEESSTRFTMPQARPVVSWAGRADNVLSLQTGGPFVGQSGKVWLVASPLQDAYTNFHRHALFVPVMYKIAFGSKNISNPLYYPTTQSIFEVQVAEQAPETVFRMRREGEEIIPAQRLANRQLMLDVPAYSLNPGFYQLQADDSLVQLLAFNHDPAESIPEQLQPEELEEGAAAFSHIQLLNDAARNAETAELNANFGAVMLWKWTLLLALLFLLCEVLLIRFWK</sequence>
<dbReference type="OrthoDB" id="9810200at2"/>
<evidence type="ECO:0000313" key="3">
    <source>
        <dbReference type="EMBL" id="EMR04578.1"/>
    </source>
</evidence>
<dbReference type="RefSeq" id="WP_009193746.1">
    <property type="nucleotide sequence ID" value="NZ_AODQ01000004.1"/>
</dbReference>
<dbReference type="NCBIfam" id="TIGR02226">
    <property type="entry name" value="two_anch"/>
    <property type="match status" value="1"/>
</dbReference>
<keyword evidence="1" id="KW-0472">Membrane</keyword>
<dbReference type="eggNOG" id="COG1361">
    <property type="taxonomic scope" value="Bacteria"/>
</dbReference>
<comment type="caution">
    <text evidence="3">The sequence shown here is derived from an EMBL/GenBank/DDBJ whole genome shotgun (WGS) entry which is preliminary data.</text>
</comment>
<evidence type="ECO:0000313" key="4">
    <source>
        <dbReference type="Proteomes" id="UP000011910"/>
    </source>
</evidence>
<gene>
    <name evidence="3" type="ORF">ADICEAN_00336</name>
</gene>
<feature type="transmembrane region" description="Helical" evidence="1">
    <location>
        <begin position="643"/>
        <end position="665"/>
    </location>
</feature>
<dbReference type="PANTHER" id="PTHR37464">
    <property type="entry name" value="BLL2463 PROTEIN"/>
    <property type="match status" value="1"/>
</dbReference>
<dbReference type="Proteomes" id="UP000011910">
    <property type="component" value="Unassembled WGS sequence"/>
</dbReference>
<evidence type="ECO:0000259" key="2">
    <source>
        <dbReference type="Pfam" id="PF07584"/>
    </source>
</evidence>
<keyword evidence="4" id="KW-1185">Reference proteome</keyword>
<dbReference type="AlphaFoldDB" id="M7N7J5"/>
<protein>
    <recommendedName>
        <fullName evidence="2">Aerotolerance regulator N-terminal domain-containing protein</fullName>
    </recommendedName>
</protein>